<name>A0A2S7RYG4_ENTMU</name>
<proteinExistence type="predicted"/>
<reference evidence="1 2" key="1">
    <citation type="journal article" date="2018" name="Pathog. Dis.">
        <title>Whole-genome sequencing based characterization of antimicrobial resistance in Enterococcus.</title>
        <authorList>
            <person name="Tyson G."/>
        </authorList>
    </citation>
    <scope>NUCLEOTIDE SEQUENCE [LARGE SCALE GENOMIC DNA]</scope>
    <source>
        <strain evidence="1 2">CVM N55263</strain>
    </source>
</reference>
<protein>
    <submittedName>
        <fullName evidence="1">Uncharacterized protein</fullName>
    </submittedName>
</protein>
<evidence type="ECO:0000313" key="1">
    <source>
        <dbReference type="EMBL" id="PQF25151.1"/>
    </source>
</evidence>
<organism evidence="1 2">
    <name type="scientific">Enterococcus mundtii</name>
    <dbReference type="NCBI Taxonomy" id="53346"/>
    <lineage>
        <taxon>Bacteria</taxon>
        <taxon>Bacillati</taxon>
        <taxon>Bacillota</taxon>
        <taxon>Bacilli</taxon>
        <taxon>Lactobacillales</taxon>
        <taxon>Enterococcaceae</taxon>
        <taxon>Enterococcus</taxon>
    </lineage>
</organism>
<comment type="caution">
    <text evidence="1">The sequence shown here is derived from an EMBL/GenBank/DDBJ whole genome shotgun (WGS) entry which is preliminary data.</text>
</comment>
<dbReference type="Proteomes" id="UP000237934">
    <property type="component" value="Unassembled WGS sequence"/>
</dbReference>
<accession>A0A2S7RYG4</accession>
<dbReference type="AlphaFoldDB" id="A0A2S7RYG4"/>
<sequence>MDGALFSERVTSVPTAYLISGGGRGLIAQTRFFIIVRKYDGHAVIYLFFISLFDTDSGINRNFIGNCQWKHK</sequence>
<evidence type="ECO:0000313" key="2">
    <source>
        <dbReference type="Proteomes" id="UP000237934"/>
    </source>
</evidence>
<dbReference type="EMBL" id="PUAP01000008">
    <property type="protein sequence ID" value="PQF25151.1"/>
    <property type="molecule type" value="Genomic_DNA"/>
</dbReference>
<gene>
    <name evidence="1" type="ORF">CUS89_02425</name>
</gene>